<dbReference type="EMBL" id="CAJNOK010007878">
    <property type="protein sequence ID" value="CAF1047448.1"/>
    <property type="molecule type" value="Genomic_DNA"/>
</dbReference>
<evidence type="ECO:0000313" key="5">
    <source>
        <dbReference type="EMBL" id="CAF3887029.1"/>
    </source>
</evidence>
<feature type="compositionally biased region" description="Polar residues" evidence="1">
    <location>
        <begin position="263"/>
        <end position="279"/>
    </location>
</feature>
<evidence type="ECO:0000256" key="1">
    <source>
        <dbReference type="SAM" id="MobiDB-lite"/>
    </source>
</evidence>
<reference evidence="3" key="1">
    <citation type="submission" date="2021-02" db="EMBL/GenBank/DDBJ databases">
        <authorList>
            <person name="Nowell W R."/>
        </authorList>
    </citation>
    <scope>NUCLEOTIDE SEQUENCE</scope>
</reference>
<feature type="region of interest" description="Disordered" evidence="1">
    <location>
        <begin position="259"/>
        <end position="279"/>
    </location>
</feature>
<evidence type="ECO:0000313" key="6">
    <source>
        <dbReference type="Proteomes" id="UP000663829"/>
    </source>
</evidence>
<protein>
    <submittedName>
        <fullName evidence="3">Uncharacterized protein</fullName>
    </submittedName>
</protein>
<proteinExistence type="predicted"/>
<dbReference type="Proteomes" id="UP000682733">
    <property type="component" value="Unassembled WGS sequence"/>
</dbReference>
<feature type="region of interest" description="Disordered" evidence="1">
    <location>
        <begin position="320"/>
        <end position="342"/>
    </location>
</feature>
<sequence>MYAITSSPERYRPAVDHFVPPSHLSKPTQPVTMYTLDARHLPYEEELYERRPVTQPVLFSIPGNSRPVDMYTPIPTTTTDLEKEPIVYRIVGHPSSQNIYDETTTAGNRGTEEVQDTQPVFYSIVGRPSTKDLPTTARSIEPTLYTITGHPTSQNIAYEDVPVINDKRYPSPVLYNLSDSPEPNGSGARSKITMEPSRTPKFYSITGEQYVEKHYLQKENVDPYMYNIVGQPKLLETYITYPTQEDIRMYTIKGTEQKPSLLRSPNTVPSTRKNQQPLNESNIPIIEKSPTLYSIVGQPDRPALRQPKERARSIPKVVSPPLRRNCSLDSKSSCKDHHPVHHFQPIHEPDEIISDSTGDRHTMNDSVRVPENISIPLEKKQRGRKPAVENILIRKHQEPQTFYEPKPMERSRTPYEYRTQKPWQAREQNYVIKRWPEESQPPRVTQNPTLRTNHGYMRPTKTIERLPIDTRRRWDYIDGTQDDNGDIRRKRSCYEGKTRRRAPWIPVWT</sequence>
<comment type="caution">
    <text evidence="3">The sequence shown here is derived from an EMBL/GenBank/DDBJ whole genome shotgun (WGS) entry which is preliminary data.</text>
</comment>
<dbReference type="Proteomes" id="UP000681722">
    <property type="component" value="Unassembled WGS sequence"/>
</dbReference>
<organism evidence="3 6">
    <name type="scientific">Didymodactylos carnosus</name>
    <dbReference type="NCBI Taxonomy" id="1234261"/>
    <lineage>
        <taxon>Eukaryota</taxon>
        <taxon>Metazoa</taxon>
        <taxon>Spiralia</taxon>
        <taxon>Gnathifera</taxon>
        <taxon>Rotifera</taxon>
        <taxon>Eurotatoria</taxon>
        <taxon>Bdelloidea</taxon>
        <taxon>Philodinida</taxon>
        <taxon>Philodinidae</taxon>
        <taxon>Didymodactylos</taxon>
    </lineage>
</organism>
<gene>
    <name evidence="3" type="ORF">GPM918_LOCUS19809</name>
    <name evidence="2" type="ORF">OVA965_LOCUS16798</name>
    <name evidence="5" type="ORF">SRO942_LOCUS19810</name>
    <name evidence="4" type="ORF">TMI583_LOCUS16808</name>
</gene>
<keyword evidence="6" id="KW-1185">Reference proteome</keyword>
<accession>A0A814QRK2</accession>
<dbReference type="Proteomes" id="UP000677228">
    <property type="component" value="Unassembled WGS sequence"/>
</dbReference>
<dbReference type="EMBL" id="CAJOBA010007890">
    <property type="protein sequence ID" value="CAF3815215.1"/>
    <property type="molecule type" value="Genomic_DNA"/>
</dbReference>
<name>A0A814QRK2_9BILA</name>
<dbReference type="Proteomes" id="UP000663829">
    <property type="component" value="Unassembled WGS sequence"/>
</dbReference>
<dbReference type="EMBL" id="CAJOBC010006101">
    <property type="protein sequence ID" value="CAF3887029.1"/>
    <property type="molecule type" value="Genomic_DNA"/>
</dbReference>
<dbReference type="EMBL" id="CAJNOQ010006099">
    <property type="protein sequence ID" value="CAF1123466.1"/>
    <property type="molecule type" value="Genomic_DNA"/>
</dbReference>
<dbReference type="AlphaFoldDB" id="A0A814QRK2"/>
<evidence type="ECO:0000313" key="2">
    <source>
        <dbReference type="EMBL" id="CAF1047448.1"/>
    </source>
</evidence>
<dbReference type="OrthoDB" id="10045743at2759"/>
<feature type="region of interest" description="Disordered" evidence="1">
    <location>
        <begin position="175"/>
        <end position="194"/>
    </location>
</feature>
<evidence type="ECO:0000313" key="4">
    <source>
        <dbReference type="EMBL" id="CAF3815215.1"/>
    </source>
</evidence>
<evidence type="ECO:0000313" key="3">
    <source>
        <dbReference type="EMBL" id="CAF1123466.1"/>
    </source>
</evidence>